<reference evidence="1" key="2">
    <citation type="submission" date="2021-02" db="EMBL/GenBank/DDBJ databases">
        <title>Aspergillus puulaauensis MK2 genome sequence.</title>
        <authorList>
            <person name="Futagami T."/>
            <person name="Mori K."/>
            <person name="Kadooka C."/>
            <person name="Tanaka T."/>
        </authorList>
    </citation>
    <scope>NUCLEOTIDE SEQUENCE</scope>
    <source>
        <strain evidence="1">MK2</strain>
    </source>
</reference>
<proteinExistence type="predicted"/>
<dbReference type="EMBL" id="AP024450">
    <property type="protein sequence ID" value="BCS30501.1"/>
    <property type="molecule type" value="Genomic_DNA"/>
</dbReference>
<dbReference type="GeneID" id="64980498"/>
<accession>A0A7R7XZE4</accession>
<evidence type="ECO:0000313" key="2">
    <source>
        <dbReference type="Proteomes" id="UP000654913"/>
    </source>
</evidence>
<organism evidence="1 2">
    <name type="scientific">Aspergillus puulaauensis</name>
    <dbReference type="NCBI Taxonomy" id="1220207"/>
    <lineage>
        <taxon>Eukaryota</taxon>
        <taxon>Fungi</taxon>
        <taxon>Dikarya</taxon>
        <taxon>Ascomycota</taxon>
        <taxon>Pezizomycotina</taxon>
        <taxon>Eurotiomycetes</taxon>
        <taxon>Eurotiomycetidae</taxon>
        <taxon>Eurotiales</taxon>
        <taxon>Aspergillaceae</taxon>
        <taxon>Aspergillus</taxon>
    </lineage>
</organism>
<name>A0A7R7XZE4_9EURO</name>
<reference evidence="1" key="1">
    <citation type="submission" date="2021-01" db="EMBL/GenBank/DDBJ databases">
        <authorList>
            <consortium name="Aspergillus puulaauensis MK2 genome sequencing consortium"/>
            <person name="Kazuki M."/>
            <person name="Futagami T."/>
        </authorList>
    </citation>
    <scope>NUCLEOTIDE SEQUENCE</scope>
    <source>
        <strain evidence="1">MK2</strain>
    </source>
</reference>
<gene>
    <name evidence="1" type="ORF">APUU_80804A</name>
</gene>
<dbReference type="Proteomes" id="UP000654913">
    <property type="component" value="Chromosome 8"/>
</dbReference>
<dbReference type="KEGG" id="apuu:APUU_80804A"/>
<dbReference type="AlphaFoldDB" id="A0A7R7XZE4"/>
<sequence length="294" mass="31969">MALGSYKPSQQCGNTYCNKYLLPSTHYPQVFGTYFPYLPGTSFTMLISEFLSEARIANVYWGTGAWFILGLPKVGEDTQFIIPNGLLDAAARTIAAKAYIPVCAAGHECPVMKGRNGRNGRNGAGPDLHFHINHYDAYLTLDLFERSSLVPALPELGLGVPPVDDPTFTLASNFQREGRGKGCVAASGPGRFGSRCTPFSEDGPAVQILTPAAAVDVLIYLCLRHFGKGAHWITWADGLFGLGVLYSDGAKYERDVSKDISESGESRGYKHDYVVAYSVANGILVEKYLYSQCI</sequence>
<evidence type="ECO:0000313" key="1">
    <source>
        <dbReference type="EMBL" id="BCS30501.1"/>
    </source>
</evidence>
<dbReference type="RefSeq" id="XP_041562687.1">
    <property type="nucleotide sequence ID" value="XM_041697126.1"/>
</dbReference>
<keyword evidence="2" id="KW-1185">Reference proteome</keyword>
<protein>
    <submittedName>
        <fullName evidence="1">Uncharacterized protein</fullName>
    </submittedName>
</protein>
<dbReference type="OrthoDB" id="4499271at2759"/>